<gene>
    <name evidence="3" type="ORF">JO380_001984</name>
</gene>
<comment type="caution">
    <text evidence="3">The sequence shown here is derived from an EMBL/GenBank/DDBJ whole genome shotgun (WGS) entry which is preliminary data.</text>
</comment>
<dbReference type="InterPro" id="IPR000326">
    <property type="entry name" value="PAP2/HPO"/>
</dbReference>
<proteinExistence type="predicted"/>
<evidence type="ECO:0000313" key="4">
    <source>
        <dbReference type="Proteomes" id="UP001240250"/>
    </source>
</evidence>
<dbReference type="Gene3D" id="1.20.144.10">
    <property type="entry name" value="Phosphatidic acid phosphatase type 2/haloperoxidase"/>
    <property type="match status" value="1"/>
</dbReference>
<name>A0ABU0GKJ0_9CELL</name>
<dbReference type="EMBL" id="JAUSVM010000001">
    <property type="protein sequence ID" value="MDQ0425603.1"/>
    <property type="molecule type" value="Genomic_DNA"/>
</dbReference>
<dbReference type="RefSeq" id="WP_070320383.1">
    <property type="nucleotide sequence ID" value="NZ_JAUSVM010000001.1"/>
</dbReference>
<accession>A0ABU0GKJ0</accession>
<keyword evidence="3" id="KW-0378">Hydrolase</keyword>
<dbReference type="Proteomes" id="UP001240250">
    <property type="component" value="Unassembled WGS sequence"/>
</dbReference>
<dbReference type="SMART" id="SM00014">
    <property type="entry name" value="acidPPc"/>
    <property type="match status" value="1"/>
</dbReference>
<evidence type="ECO:0000256" key="1">
    <source>
        <dbReference type="SAM" id="Phobius"/>
    </source>
</evidence>
<organism evidence="3 4">
    <name type="scientific">Cellulomonas iranensis</name>
    <dbReference type="NCBI Taxonomy" id="76862"/>
    <lineage>
        <taxon>Bacteria</taxon>
        <taxon>Bacillati</taxon>
        <taxon>Actinomycetota</taxon>
        <taxon>Actinomycetes</taxon>
        <taxon>Micrococcales</taxon>
        <taxon>Cellulomonadaceae</taxon>
        <taxon>Cellulomonas</taxon>
    </lineage>
</organism>
<dbReference type="GO" id="GO:0050380">
    <property type="term" value="F:undecaprenyl-diphosphatase activity"/>
    <property type="evidence" value="ECO:0007669"/>
    <property type="project" value="UniProtKB-EC"/>
</dbReference>
<feature type="transmembrane region" description="Helical" evidence="1">
    <location>
        <begin position="133"/>
        <end position="164"/>
    </location>
</feature>
<evidence type="ECO:0000259" key="2">
    <source>
        <dbReference type="SMART" id="SM00014"/>
    </source>
</evidence>
<keyword evidence="4" id="KW-1185">Reference proteome</keyword>
<reference evidence="3 4" key="1">
    <citation type="submission" date="2023-07" db="EMBL/GenBank/DDBJ databases">
        <title>Sequencing the genomes of 1000 actinobacteria strains.</title>
        <authorList>
            <person name="Klenk H.-P."/>
        </authorList>
    </citation>
    <scope>NUCLEOTIDE SEQUENCE [LARGE SCALE GENOMIC DNA]</scope>
    <source>
        <strain evidence="3 4">DSM 14785</strain>
    </source>
</reference>
<feature type="transmembrane region" description="Helical" evidence="1">
    <location>
        <begin position="176"/>
        <end position="198"/>
    </location>
</feature>
<feature type="domain" description="Phosphatidic acid phosphatase type 2/haloperoxidase" evidence="2">
    <location>
        <begin position="81"/>
        <end position="191"/>
    </location>
</feature>
<keyword evidence="1" id="KW-1133">Transmembrane helix</keyword>
<evidence type="ECO:0000313" key="3">
    <source>
        <dbReference type="EMBL" id="MDQ0425603.1"/>
    </source>
</evidence>
<dbReference type="InterPro" id="IPR036938">
    <property type="entry name" value="PAP2/HPO_sf"/>
</dbReference>
<protein>
    <submittedName>
        <fullName evidence="3">Undecaprenyl-diphosphatase</fullName>
        <ecNumber evidence="3">3.6.1.27</ecNumber>
    </submittedName>
</protein>
<feature type="transmembrane region" description="Helical" evidence="1">
    <location>
        <begin position="54"/>
        <end position="72"/>
    </location>
</feature>
<sequence>MTALARRTLAPFATLSAAVAVLLLLPFPGSLSPTLYRAVASVTAGVPGVDLVSLGALGLLAAGVALAVGHAWRAHRDRLPVTLAAATGVPVAYGTSEGLKLVLTQERPCTRWSYAAHCPPPGDWSLPSNHATVAFAAVVVLVVATRAAWVAWSAVALAAVAAAGRVMEGVHYPHDVALGAVVGVGVTALVAWAAAVVVRRHRGGTPATA</sequence>
<keyword evidence="1" id="KW-0812">Transmembrane</keyword>
<dbReference type="EC" id="3.6.1.27" evidence="3"/>
<dbReference type="Pfam" id="PF01569">
    <property type="entry name" value="PAP2"/>
    <property type="match status" value="1"/>
</dbReference>
<dbReference type="SUPFAM" id="SSF48317">
    <property type="entry name" value="Acid phosphatase/Vanadium-dependent haloperoxidase"/>
    <property type="match status" value="1"/>
</dbReference>
<keyword evidence="1" id="KW-0472">Membrane</keyword>